<dbReference type="Proteomes" id="UP000756346">
    <property type="component" value="Unassembled WGS sequence"/>
</dbReference>
<protein>
    <submittedName>
        <fullName evidence="1">Uncharacterized protein</fullName>
    </submittedName>
</protein>
<dbReference type="EMBL" id="JAGTJQ010000019">
    <property type="protein sequence ID" value="KAH7009233.1"/>
    <property type="molecule type" value="Genomic_DNA"/>
</dbReference>
<accession>A0A9P8XSB5</accession>
<dbReference type="OrthoDB" id="5258804at2759"/>
<keyword evidence="2" id="KW-1185">Reference proteome</keyword>
<sequence>MASCPTWIASSRSAIFVVREYLWPRELVVLDHWDCYLDAYWLPRVRWSQTFVHVRAPARKSELSARRPESRLQILIAAYDDVMSAVCRGYENKKQEKAKARTPLPTGRNKKIDNTAECDEWERYFGIATHAAQVKSNCLVALKAVALRWGREVVLHYDWASNGPNFCNLP</sequence>
<dbReference type="RefSeq" id="XP_046003894.1">
    <property type="nucleotide sequence ID" value="XM_046157670.1"/>
</dbReference>
<dbReference type="AlphaFoldDB" id="A0A9P8XSB5"/>
<evidence type="ECO:0000313" key="2">
    <source>
        <dbReference type="Proteomes" id="UP000756346"/>
    </source>
</evidence>
<reference evidence="1" key="1">
    <citation type="journal article" date="2021" name="Nat. Commun.">
        <title>Genetic determinants of endophytism in the Arabidopsis root mycobiome.</title>
        <authorList>
            <person name="Mesny F."/>
            <person name="Miyauchi S."/>
            <person name="Thiergart T."/>
            <person name="Pickel B."/>
            <person name="Atanasova L."/>
            <person name="Karlsson M."/>
            <person name="Huettel B."/>
            <person name="Barry K.W."/>
            <person name="Haridas S."/>
            <person name="Chen C."/>
            <person name="Bauer D."/>
            <person name="Andreopoulos W."/>
            <person name="Pangilinan J."/>
            <person name="LaButti K."/>
            <person name="Riley R."/>
            <person name="Lipzen A."/>
            <person name="Clum A."/>
            <person name="Drula E."/>
            <person name="Henrissat B."/>
            <person name="Kohler A."/>
            <person name="Grigoriev I.V."/>
            <person name="Martin F.M."/>
            <person name="Hacquard S."/>
        </authorList>
    </citation>
    <scope>NUCLEOTIDE SEQUENCE</scope>
    <source>
        <strain evidence="1">MPI-CAGE-CH-0230</strain>
    </source>
</reference>
<evidence type="ECO:0000313" key="1">
    <source>
        <dbReference type="EMBL" id="KAH7009233.1"/>
    </source>
</evidence>
<organism evidence="1 2">
    <name type="scientific">Microdochium trichocladiopsis</name>
    <dbReference type="NCBI Taxonomy" id="1682393"/>
    <lineage>
        <taxon>Eukaryota</taxon>
        <taxon>Fungi</taxon>
        <taxon>Dikarya</taxon>
        <taxon>Ascomycota</taxon>
        <taxon>Pezizomycotina</taxon>
        <taxon>Sordariomycetes</taxon>
        <taxon>Xylariomycetidae</taxon>
        <taxon>Xylariales</taxon>
        <taxon>Microdochiaceae</taxon>
        <taxon>Microdochium</taxon>
    </lineage>
</organism>
<dbReference type="GeneID" id="70187216"/>
<name>A0A9P8XSB5_9PEZI</name>
<proteinExistence type="predicted"/>
<gene>
    <name evidence="1" type="ORF">B0I36DRAFT_356730</name>
</gene>
<comment type="caution">
    <text evidence="1">The sequence shown here is derived from an EMBL/GenBank/DDBJ whole genome shotgun (WGS) entry which is preliminary data.</text>
</comment>